<dbReference type="EMBL" id="ML986507">
    <property type="protein sequence ID" value="KAF2273795.1"/>
    <property type="molecule type" value="Genomic_DNA"/>
</dbReference>
<evidence type="ECO:0000313" key="5">
    <source>
        <dbReference type="EMBL" id="KAF2273795.1"/>
    </source>
</evidence>
<dbReference type="AlphaFoldDB" id="A0A6A6JBY2"/>
<sequence>MTSHHNVQALQDEIDDLERRLKDAKLRLQASNAEVEPRDCHVYPPPSAPSQSTLHALLLLSDSALPLGSFAFSSGLESYLAHHKHSHSFPQQQSSSQKTQLAAFHTFLKLSLATLASTSLSYVLAGYRNPGDVESLDNEFDASTPCIVARRASVAQGRALVAVWERSFRDEYCPAAQDEERNEAIDALKSFSASLRSSASIPPTSTANPFSTHLNAHLAPLWGLVTRAFDIPLRDAAYLFLFAHARTVMSAAVRASVMGPYQAQAVLASGELRERICGLVREGWGRGTEEAGQGVPVMDVWVGRHEVLYSRIFNS</sequence>
<evidence type="ECO:0000313" key="6">
    <source>
        <dbReference type="Proteomes" id="UP000800097"/>
    </source>
</evidence>
<dbReference type="Proteomes" id="UP000800097">
    <property type="component" value="Unassembled WGS sequence"/>
</dbReference>
<keyword evidence="6" id="KW-1185">Reference proteome</keyword>
<keyword evidence="2" id="KW-0143">Chaperone</keyword>
<feature type="coiled-coil region" evidence="4">
    <location>
        <begin position="7"/>
        <end position="34"/>
    </location>
</feature>
<keyword evidence="1" id="KW-0996">Nickel insertion</keyword>
<dbReference type="PANTHER" id="PTHR33620">
    <property type="entry name" value="UREASE ACCESSORY PROTEIN F"/>
    <property type="match status" value="1"/>
</dbReference>
<feature type="non-terminal residue" evidence="5">
    <location>
        <position position="315"/>
    </location>
</feature>
<dbReference type="GeneID" id="54549682"/>
<comment type="similarity">
    <text evidence="3">Belongs to the UreF family.</text>
</comment>
<dbReference type="RefSeq" id="XP_033651334.1">
    <property type="nucleotide sequence ID" value="XM_033796507.1"/>
</dbReference>
<dbReference type="InterPro" id="IPR038277">
    <property type="entry name" value="UreF_sf"/>
</dbReference>
<dbReference type="PANTHER" id="PTHR33620:SF1">
    <property type="entry name" value="UREASE ACCESSORY PROTEIN F"/>
    <property type="match status" value="1"/>
</dbReference>
<evidence type="ECO:0000256" key="1">
    <source>
        <dbReference type="ARBA" id="ARBA00022988"/>
    </source>
</evidence>
<protein>
    <recommendedName>
        <fullName evidence="7">Urease accessory protein UreF</fullName>
    </recommendedName>
</protein>
<dbReference type="OrthoDB" id="2550922at2759"/>
<evidence type="ECO:0000256" key="3">
    <source>
        <dbReference type="ARBA" id="ARBA00046339"/>
    </source>
</evidence>
<dbReference type="Pfam" id="PF01730">
    <property type="entry name" value="UreF"/>
    <property type="match status" value="1"/>
</dbReference>
<dbReference type="InterPro" id="IPR002639">
    <property type="entry name" value="UreF"/>
</dbReference>
<evidence type="ECO:0000256" key="2">
    <source>
        <dbReference type="ARBA" id="ARBA00023186"/>
    </source>
</evidence>
<dbReference type="Gene3D" id="1.10.4190.10">
    <property type="entry name" value="Urease accessory protein UreF"/>
    <property type="match status" value="1"/>
</dbReference>
<gene>
    <name evidence="5" type="ORF">EI97DRAFT_403486</name>
</gene>
<reference evidence="5" key="1">
    <citation type="journal article" date="2020" name="Stud. Mycol.">
        <title>101 Dothideomycetes genomes: a test case for predicting lifestyles and emergence of pathogens.</title>
        <authorList>
            <person name="Haridas S."/>
            <person name="Albert R."/>
            <person name="Binder M."/>
            <person name="Bloem J."/>
            <person name="Labutti K."/>
            <person name="Salamov A."/>
            <person name="Andreopoulos B."/>
            <person name="Baker S."/>
            <person name="Barry K."/>
            <person name="Bills G."/>
            <person name="Bluhm B."/>
            <person name="Cannon C."/>
            <person name="Castanera R."/>
            <person name="Culley D."/>
            <person name="Daum C."/>
            <person name="Ezra D."/>
            <person name="Gonzalez J."/>
            <person name="Henrissat B."/>
            <person name="Kuo A."/>
            <person name="Liang C."/>
            <person name="Lipzen A."/>
            <person name="Lutzoni F."/>
            <person name="Magnuson J."/>
            <person name="Mondo S."/>
            <person name="Nolan M."/>
            <person name="Ohm R."/>
            <person name="Pangilinan J."/>
            <person name="Park H.-J."/>
            <person name="Ramirez L."/>
            <person name="Alfaro M."/>
            <person name="Sun H."/>
            <person name="Tritt A."/>
            <person name="Yoshinaga Y."/>
            <person name="Zwiers L.-H."/>
            <person name="Turgeon B."/>
            <person name="Goodwin S."/>
            <person name="Spatafora J."/>
            <person name="Crous P."/>
            <person name="Grigoriev I."/>
        </authorList>
    </citation>
    <scope>NUCLEOTIDE SEQUENCE</scope>
    <source>
        <strain evidence="5">CBS 379.55</strain>
    </source>
</reference>
<evidence type="ECO:0000256" key="4">
    <source>
        <dbReference type="SAM" id="Coils"/>
    </source>
</evidence>
<proteinExistence type="inferred from homology"/>
<name>A0A6A6JBY2_WESOR</name>
<dbReference type="GO" id="GO:0016151">
    <property type="term" value="F:nickel cation binding"/>
    <property type="evidence" value="ECO:0007669"/>
    <property type="project" value="InterPro"/>
</dbReference>
<evidence type="ECO:0008006" key="7">
    <source>
        <dbReference type="Google" id="ProtNLM"/>
    </source>
</evidence>
<organism evidence="5 6">
    <name type="scientific">Westerdykella ornata</name>
    <dbReference type="NCBI Taxonomy" id="318751"/>
    <lineage>
        <taxon>Eukaryota</taxon>
        <taxon>Fungi</taxon>
        <taxon>Dikarya</taxon>
        <taxon>Ascomycota</taxon>
        <taxon>Pezizomycotina</taxon>
        <taxon>Dothideomycetes</taxon>
        <taxon>Pleosporomycetidae</taxon>
        <taxon>Pleosporales</taxon>
        <taxon>Sporormiaceae</taxon>
        <taxon>Westerdykella</taxon>
    </lineage>
</organism>
<accession>A0A6A6JBY2</accession>
<dbReference type="HAMAP" id="MF_01385">
    <property type="entry name" value="UreF"/>
    <property type="match status" value="1"/>
</dbReference>
<keyword evidence="4" id="KW-0175">Coiled coil</keyword>